<evidence type="ECO:0000256" key="1">
    <source>
        <dbReference type="ARBA" id="ARBA00004875"/>
    </source>
</evidence>
<dbReference type="GO" id="GO:0005524">
    <property type="term" value="F:ATP binding"/>
    <property type="evidence" value="ECO:0007669"/>
    <property type="project" value="UniProtKB-KW"/>
</dbReference>
<evidence type="ECO:0000256" key="9">
    <source>
        <dbReference type="RuleBase" id="RU363066"/>
    </source>
</evidence>
<dbReference type="NCBIfam" id="TIGR01313">
    <property type="entry name" value="therm_gnt_kin"/>
    <property type="match status" value="1"/>
</dbReference>
<evidence type="ECO:0000256" key="6">
    <source>
        <dbReference type="ARBA" id="ARBA00022777"/>
    </source>
</evidence>
<dbReference type="SUPFAM" id="SSF52540">
    <property type="entry name" value="P-loop containing nucleoside triphosphate hydrolases"/>
    <property type="match status" value="1"/>
</dbReference>
<dbReference type="Pfam" id="PF13671">
    <property type="entry name" value="AAA_33"/>
    <property type="match status" value="1"/>
</dbReference>
<comment type="caution">
    <text evidence="10">The sequence shown here is derived from an EMBL/GenBank/DDBJ whole genome shotgun (WGS) entry which is preliminary data.</text>
</comment>
<dbReference type="EC" id="2.7.1.12" evidence="3 9"/>
<dbReference type="GO" id="GO:0046316">
    <property type="term" value="F:gluconokinase activity"/>
    <property type="evidence" value="ECO:0007669"/>
    <property type="project" value="UniProtKB-EC"/>
</dbReference>
<keyword evidence="11" id="KW-1185">Reference proteome</keyword>
<dbReference type="InterPro" id="IPR006001">
    <property type="entry name" value="Therm_gnt_kin"/>
</dbReference>
<dbReference type="GO" id="GO:0005975">
    <property type="term" value="P:carbohydrate metabolic process"/>
    <property type="evidence" value="ECO:0007669"/>
    <property type="project" value="InterPro"/>
</dbReference>
<evidence type="ECO:0000313" key="11">
    <source>
        <dbReference type="Proteomes" id="UP000824596"/>
    </source>
</evidence>
<keyword evidence="5 9" id="KW-0547">Nucleotide-binding</keyword>
<dbReference type="RefSeq" id="XP_044726295.1">
    <property type="nucleotide sequence ID" value="XM_044859895.1"/>
</dbReference>
<accession>A0A9P8N940</accession>
<dbReference type="GO" id="GO:0005737">
    <property type="term" value="C:cytoplasm"/>
    <property type="evidence" value="ECO:0007669"/>
    <property type="project" value="TreeGrafter"/>
</dbReference>
<dbReference type="InterPro" id="IPR027417">
    <property type="entry name" value="P-loop_NTPase"/>
</dbReference>
<keyword evidence="6 9" id="KW-0418">Kinase</keyword>
<evidence type="ECO:0000256" key="8">
    <source>
        <dbReference type="ARBA" id="ARBA00048090"/>
    </source>
</evidence>
<comment type="catalytic activity">
    <reaction evidence="8 9">
        <text>D-gluconate + ATP = 6-phospho-D-gluconate + ADP + H(+)</text>
        <dbReference type="Rhea" id="RHEA:19433"/>
        <dbReference type="ChEBI" id="CHEBI:15378"/>
        <dbReference type="ChEBI" id="CHEBI:18391"/>
        <dbReference type="ChEBI" id="CHEBI:30616"/>
        <dbReference type="ChEBI" id="CHEBI:58759"/>
        <dbReference type="ChEBI" id="CHEBI:456216"/>
        <dbReference type="EC" id="2.7.1.12"/>
    </reaction>
</comment>
<sequence length="233" mass="26201">MFLYDKAVPVNEQVIVDTTASATPFEGASSKASPPTTIDDTAHTNDRAGKHYHIWLVNGPAGCGKTTVAEYLADALDMPYIEGDAHHTGENLDKMRSGTPLTDADRWDWLTALRDESMRQIDRGSDGVIMTCSALKRKYRDVIRVAAYYDHEILVHFIFLNAPVEALLQRVTKRQGHYMGSNMVHSQFKIIERPAEDETDVISIDADRSIEEVKKDAWARVCDITKAYQQDQN</sequence>
<reference evidence="10" key="1">
    <citation type="submission" date="2021-09" db="EMBL/GenBank/DDBJ databases">
        <title>A high-quality genome of the endoparasitic fungus Hirsutella rhossiliensis with a comparison of Hirsutella genomes reveals transposable elements contributing to genome size variation.</title>
        <authorList>
            <person name="Lin R."/>
            <person name="Jiao Y."/>
            <person name="Sun X."/>
            <person name="Ling J."/>
            <person name="Xie B."/>
            <person name="Cheng X."/>
        </authorList>
    </citation>
    <scope>NUCLEOTIDE SEQUENCE</scope>
    <source>
        <strain evidence="10">HR02</strain>
    </source>
</reference>
<protein>
    <recommendedName>
        <fullName evidence="3 9">Gluconokinase</fullName>
        <ecNumber evidence="3 9">2.7.1.12</ecNumber>
    </recommendedName>
</protein>
<dbReference type="GeneID" id="68350553"/>
<keyword evidence="7 9" id="KW-0067">ATP-binding</keyword>
<evidence type="ECO:0000256" key="3">
    <source>
        <dbReference type="ARBA" id="ARBA00012054"/>
    </source>
</evidence>
<dbReference type="Proteomes" id="UP000824596">
    <property type="component" value="Unassembled WGS sequence"/>
</dbReference>
<dbReference type="AlphaFoldDB" id="A0A9P8N940"/>
<keyword evidence="4 9" id="KW-0808">Transferase</keyword>
<evidence type="ECO:0000256" key="4">
    <source>
        <dbReference type="ARBA" id="ARBA00022679"/>
    </source>
</evidence>
<gene>
    <name evidence="10" type="ORF">HRG_01424</name>
</gene>
<dbReference type="Gene3D" id="3.40.50.300">
    <property type="entry name" value="P-loop containing nucleotide triphosphate hydrolases"/>
    <property type="match status" value="1"/>
</dbReference>
<evidence type="ECO:0000256" key="7">
    <source>
        <dbReference type="ARBA" id="ARBA00022840"/>
    </source>
</evidence>
<dbReference type="PANTHER" id="PTHR43442">
    <property type="entry name" value="GLUCONOKINASE-RELATED"/>
    <property type="match status" value="1"/>
</dbReference>
<dbReference type="PANTHER" id="PTHR43442:SF3">
    <property type="entry name" value="GLUCONOKINASE-RELATED"/>
    <property type="match status" value="1"/>
</dbReference>
<dbReference type="OrthoDB" id="275177at2759"/>
<evidence type="ECO:0000256" key="2">
    <source>
        <dbReference type="ARBA" id="ARBA00008420"/>
    </source>
</evidence>
<proteinExistence type="inferred from homology"/>
<organism evidence="10 11">
    <name type="scientific">Hirsutella rhossiliensis</name>
    <dbReference type="NCBI Taxonomy" id="111463"/>
    <lineage>
        <taxon>Eukaryota</taxon>
        <taxon>Fungi</taxon>
        <taxon>Dikarya</taxon>
        <taxon>Ascomycota</taxon>
        <taxon>Pezizomycotina</taxon>
        <taxon>Sordariomycetes</taxon>
        <taxon>Hypocreomycetidae</taxon>
        <taxon>Hypocreales</taxon>
        <taxon>Ophiocordycipitaceae</taxon>
        <taxon>Hirsutella</taxon>
    </lineage>
</organism>
<name>A0A9P8N940_9HYPO</name>
<evidence type="ECO:0000313" key="10">
    <source>
        <dbReference type="EMBL" id="KAH0968782.1"/>
    </source>
</evidence>
<comment type="similarity">
    <text evidence="2 9">Belongs to the gluconokinase GntK/GntV family.</text>
</comment>
<evidence type="ECO:0000256" key="5">
    <source>
        <dbReference type="ARBA" id="ARBA00022741"/>
    </source>
</evidence>
<dbReference type="EMBL" id="JAIZPD010000001">
    <property type="protein sequence ID" value="KAH0968782.1"/>
    <property type="molecule type" value="Genomic_DNA"/>
</dbReference>
<comment type="pathway">
    <text evidence="1 9">Carbohydrate acid metabolism; D-gluconate degradation.</text>
</comment>
<dbReference type="CDD" id="cd02021">
    <property type="entry name" value="GntK"/>
    <property type="match status" value="1"/>
</dbReference>